<dbReference type="EMBL" id="WUWG01000003">
    <property type="protein sequence ID" value="MXU65850.1"/>
    <property type="molecule type" value="Genomic_DNA"/>
</dbReference>
<dbReference type="SUPFAM" id="SSF52833">
    <property type="entry name" value="Thioredoxin-like"/>
    <property type="match status" value="1"/>
</dbReference>
<dbReference type="Gene3D" id="3.40.30.10">
    <property type="entry name" value="Glutaredoxin"/>
    <property type="match status" value="1"/>
</dbReference>
<comment type="caution">
    <text evidence="2">The sequence shown here is derived from an EMBL/GenBank/DDBJ whole genome shotgun (WGS) entry which is preliminary data.</text>
</comment>
<accession>A0A6B0TMP2</accession>
<dbReference type="CDD" id="cd03024">
    <property type="entry name" value="DsbA_FrnE"/>
    <property type="match status" value="1"/>
</dbReference>
<evidence type="ECO:0000259" key="1">
    <source>
        <dbReference type="Pfam" id="PF01323"/>
    </source>
</evidence>
<dbReference type="InterPro" id="IPR001853">
    <property type="entry name" value="DSBA-like_thioredoxin_dom"/>
</dbReference>
<dbReference type="GO" id="GO:0016491">
    <property type="term" value="F:oxidoreductase activity"/>
    <property type="evidence" value="ECO:0007669"/>
    <property type="project" value="InterPro"/>
</dbReference>
<dbReference type="Pfam" id="PF01323">
    <property type="entry name" value="DSBA"/>
    <property type="match status" value="1"/>
</dbReference>
<dbReference type="PANTHER" id="PTHR13887">
    <property type="entry name" value="GLUTATHIONE S-TRANSFERASE KAPPA"/>
    <property type="match status" value="1"/>
</dbReference>
<feature type="domain" description="DSBA-like thioredoxin" evidence="1">
    <location>
        <begin position="4"/>
        <end position="199"/>
    </location>
</feature>
<evidence type="ECO:0000313" key="2">
    <source>
        <dbReference type="EMBL" id="MXU65850.1"/>
    </source>
</evidence>
<name>A0A6B0TMP2_9RHOB</name>
<dbReference type="RefSeq" id="WP_160854697.1">
    <property type="nucleotide sequence ID" value="NZ_WUWG01000003.1"/>
</dbReference>
<evidence type="ECO:0000313" key="3">
    <source>
        <dbReference type="Proteomes" id="UP000436016"/>
    </source>
</evidence>
<dbReference type="Proteomes" id="UP000436016">
    <property type="component" value="Unassembled WGS sequence"/>
</dbReference>
<proteinExistence type="predicted"/>
<organism evidence="2 3">
    <name type="scientific">Oceanomicrobium pacificus</name>
    <dbReference type="NCBI Taxonomy" id="2692916"/>
    <lineage>
        <taxon>Bacteria</taxon>
        <taxon>Pseudomonadati</taxon>
        <taxon>Pseudomonadota</taxon>
        <taxon>Alphaproteobacteria</taxon>
        <taxon>Rhodobacterales</taxon>
        <taxon>Paracoccaceae</taxon>
        <taxon>Oceanomicrobium</taxon>
    </lineage>
</organism>
<sequence length="228" mass="25020">MTTTLDITSDPICPWCYIGKSYLDRALAQAPDHPFEIRWRPFQLNPDMPAEGMDRRAYLEGKFGGPEGAASVYGRIEETAKQAGLDIDFAAIKRTPNTIDAHRLIHWAGIEGRQPAVVAQLFRRYFREGQDISDHGVLTDVAEAVGMNAEATARLLSGEADRDEVRRADQMARDMGVQGVPTFIIGAHYALSGAQPPELWGQVIAEITEKTRAMADTAARETPGGLPN</sequence>
<dbReference type="AlphaFoldDB" id="A0A6B0TMP2"/>
<reference evidence="2 3" key="1">
    <citation type="submission" date="2019-12" db="EMBL/GenBank/DDBJ databases">
        <title>Strain KN286 was isolated from seawater, which was collected from Caroline Seamount in the tropical western Pacific.</title>
        <authorList>
            <person name="Wang Q."/>
        </authorList>
    </citation>
    <scope>NUCLEOTIDE SEQUENCE [LARGE SCALE GENOMIC DNA]</scope>
    <source>
        <strain evidence="2 3">KN286</strain>
    </source>
</reference>
<keyword evidence="3" id="KW-1185">Reference proteome</keyword>
<dbReference type="PANTHER" id="PTHR13887:SF41">
    <property type="entry name" value="THIOREDOXIN SUPERFAMILY PROTEIN"/>
    <property type="match status" value="1"/>
</dbReference>
<dbReference type="InterPro" id="IPR036249">
    <property type="entry name" value="Thioredoxin-like_sf"/>
</dbReference>
<protein>
    <submittedName>
        <fullName evidence="2">Thioredoxin domain-containing protein</fullName>
    </submittedName>
</protein>
<gene>
    <name evidence="2" type="ORF">GSH16_10345</name>
</gene>